<protein>
    <submittedName>
        <fullName evidence="2">Uncharacterized protein</fullName>
    </submittedName>
</protein>
<dbReference type="AlphaFoldDB" id="A9M543"/>
<reference evidence="2" key="1">
    <citation type="journal article" date="2007" name="Appl. Environ. Microbiol.">
        <title>Sequence characterization and comparative analysis of three plasmids isolated from environmental Vibrio spp.</title>
        <authorList>
            <person name="Hazen T.H."/>
            <person name="Wu D."/>
            <person name="Eisen J.A."/>
            <person name="Sobecky P.A."/>
        </authorList>
    </citation>
    <scope>NUCLEOTIDE SEQUENCE [LARGE SCALE GENOMIC DNA]</scope>
    <source>
        <strain evidence="2">09022</strain>
        <plasmid evidence="2">p09022A</plasmid>
    </source>
</reference>
<feature type="transmembrane region" description="Helical" evidence="1">
    <location>
        <begin position="27"/>
        <end position="49"/>
    </location>
</feature>
<geneLocation type="plasmid" evidence="2">
    <name>p09022A</name>
</geneLocation>
<dbReference type="EMBL" id="CP000757">
    <property type="protein sequence ID" value="ABX77155.1"/>
    <property type="molecule type" value="Genomic_DNA"/>
</dbReference>
<sequence length="313" mass="35004">MRNKLDLLIVQLQDYLELHKIPSNIRAFVIVLCVLSLTIIALFISSIFFKLDEQTKYSVVASSEYFSYQPIDNNASDILLRNYSLDLGCLGDFSEVKKDDAVLSLIKGSQVYFSRYADGVIHLVVASNAQSSIGTLETDLSYDDLPSCIEAKIILNDLSPIFSVNLIGTVNLGQELTDASDGYFPLLTTGKIEITDISLLTRSPYQLTPHLLTKGSHVFFQETKSPVKGILRATYNQSGIDGVFSFQGGDVFIQRYRSRPEKVEVSFFNRISSDSELAILLSILVISMQFFAFLISFLLRLKLIKNTMESDDV</sequence>
<name>A9M543_9VIBR</name>
<organism evidence="2">
    <name type="scientific">Vibrio sp. 09022</name>
    <dbReference type="NCBI Taxonomy" id="452804"/>
    <lineage>
        <taxon>Bacteria</taxon>
        <taxon>Pseudomonadati</taxon>
        <taxon>Pseudomonadota</taxon>
        <taxon>Gammaproteobacteria</taxon>
        <taxon>Vibrionales</taxon>
        <taxon>Vibrionaceae</taxon>
        <taxon>Vibrio</taxon>
    </lineage>
</organism>
<dbReference type="RefSeq" id="WP_012219964.1">
    <property type="nucleotide sequence ID" value="NC_010114.1"/>
</dbReference>
<feature type="transmembrane region" description="Helical" evidence="1">
    <location>
        <begin position="277"/>
        <end position="299"/>
    </location>
</feature>
<evidence type="ECO:0000256" key="1">
    <source>
        <dbReference type="SAM" id="Phobius"/>
    </source>
</evidence>
<proteinExistence type="predicted"/>
<gene>
    <name evidence="2" type="ORF">BMSF_0016</name>
</gene>
<evidence type="ECO:0000313" key="2">
    <source>
        <dbReference type="EMBL" id="ABX77155.1"/>
    </source>
</evidence>
<keyword evidence="1" id="KW-0812">Transmembrane</keyword>
<keyword evidence="1" id="KW-0472">Membrane</keyword>
<accession>A9M543</accession>
<keyword evidence="1" id="KW-1133">Transmembrane helix</keyword>
<keyword evidence="2" id="KW-0614">Plasmid</keyword>